<accession>A0A5J4KV55</accession>
<sequence length="83" mass="8580">MVIGGNDSPAFTGNGPTKVAVITAGLVVELMVKLQPDPKACRFFSPIGMISETMIAFGETTGPAVLALVAVSVYVTLSPTINR</sequence>
<name>A0A5J4KV55_9CHLR</name>
<dbReference type="EMBL" id="BKZW01000004">
    <property type="protein sequence ID" value="GER91835.1"/>
    <property type="molecule type" value="Genomic_DNA"/>
</dbReference>
<evidence type="ECO:0000313" key="1">
    <source>
        <dbReference type="EMBL" id="GER91835.1"/>
    </source>
</evidence>
<proteinExistence type="predicted"/>
<dbReference type="Proteomes" id="UP000326912">
    <property type="component" value="Unassembled WGS sequence"/>
</dbReference>
<keyword evidence="2" id="KW-1185">Reference proteome</keyword>
<dbReference type="AlphaFoldDB" id="A0A5J4KV55"/>
<evidence type="ECO:0000313" key="2">
    <source>
        <dbReference type="Proteomes" id="UP000326912"/>
    </source>
</evidence>
<comment type="caution">
    <text evidence="1">The sequence shown here is derived from an EMBL/GenBank/DDBJ whole genome shotgun (WGS) entry which is preliminary data.</text>
</comment>
<reference evidence="1 2" key="1">
    <citation type="submission" date="2019-10" db="EMBL/GenBank/DDBJ databases">
        <title>Dictyobacter vulcani sp. nov., within the class Ktedonobacteria, isolated from soil of volcanic Mt. Zao.</title>
        <authorList>
            <person name="Zheng Y."/>
            <person name="Wang C.M."/>
            <person name="Sakai Y."/>
            <person name="Abe K."/>
            <person name="Yokota A."/>
            <person name="Yabe S."/>
        </authorList>
    </citation>
    <scope>NUCLEOTIDE SEQUENCE [LARGE SCALE GENOMIC DNA]</scope>
    <source>
        <strain evidence="1 2">W12</strain>
    </source>
</reference>
<organism evidence="1 2">
    <name type="scientific">Dictyobacter vulcani</name>
    <dbReference type="NCBI Taxonomy" id="2607529"/>
    <lineage>
        <taxon>Bacteria</taxon>
        <taxon>Bacillati</taxon>
        <taxon>Chloroflexota</taxon>
        <taxon>Ktedonobacteria</taxon>
        <taxon>Ktedonobacterales</taxon>
        <taxon>Dictyobacteraceae</taxon>
        <taxon>Dictyobacter</taxon>
    </lineage>
</organism>
<gene>
    <name evidence="1" type="ORF">KDW_59970</name>
</gene>
<protein>
    <submittedName>
        <fullName evidence="1">Uncharacterized protein</fullName>
    </submittedName>
</protein>